<dbReference type="InterPro" id="IPR027417">
    <property type="entry name" value="P-loop_NTPase"/>
</dbReference>
<feature type="region of interest" description="Disordered" evidence="1">
    <location>
        <begin position="276"/>
        <end position="328"/>
    </location>
</feature>
<dbReference type="AlphaFoldDB" id="A0A2M9A9Z8"/>
<gene>
    <name evidence="2" type="ORF">BGX16_2540</name>
</gene>
<dbReference type="CDD" id="cd00882">
    <property type="entry name" value="Ras_like_GTPase"/>
    <property type="match status" value="1"/>
</dbReference>
<evidence type="ECO:0000256" key="1">
    <source>
        <dbReference type="SAM" id="MobiDB-lite"/>
    </source>
</evidence>
<dbReference type="InterPro" id="IPR001806">
    <property type="entry name" value="Small_GTPase"/>
</dbReference>
<dbReference type="OrthoDB" id="9779858at2"/>
<dbReference type="GO" id="GO:0005525">
    <property type="term" value="F:GTP binding"/>
    <property type="evidence" value="ECO:0007669"/>
    <property type="project" value="InterPro"/>
</dbReference>
<dbReference type="InterPro" id="IPR052705">
    <property type="entry name" value="Gliding_Motility_GTPase"/>
</dbReference>
<reference evidence="2 3" key="1">
    <citation type="submission" date="2017-11" db="EMBL/GenBank/DDBJ databases">
        <title>Animal gut microbial communities from fecal samples from Wisconsin, USA.</title>
        <authorList>
            <person name="Neumann A."/>
        </authorList>
    </citation>
    <scope>NUCLEOTIDE SEQUENCE [LARGE SCALE GENOMIC DNA]</scope>
    <source>
        <strain evidence="2 3">UWS3</strain>
    </source>
</reference>
<dbReference type="Proteomes" id="UP000231134">
    <property type="component" value="Unassembled WGS sequence"/>
</dbReference>
<dbReference type="PANTHER" id="PTHR42708">
    <property type="entry name" value="ATP/GTP-BINDING PROTEIN-RELATED"/>
    <property type="match status" value="1"/>
</dbReference>
<dbReference type="SUPFAM" id="SSF52540">
    <property type="entry name" value="P-loop containing nucleoside triphosphate hydrolases"/>
    <property type="match status" value="1"/>
</dbReference>
<protein>
    <recommendedName>
        <fullName evidence="4">GTPase</fullName>
    </recommendedName>
</protein>
<sequence length="328" mass="35723">MSSINFATREISCKVVYYGPGLSGKTTNLQVIHQKMPQDKRTDMVSLETEGDRTLFFDFLPLNLGDIKGFKTKFQLYTVPGQVYYNSTRKIVLRGVDGIVFVADSQRSREAENLESLQNLRQNLEDYGVNLDEIPLVLQYNKRDMENVFTLDEMNQMLNPKSIPFFPATAHNGKGVVTTLKAIAMLVIQRFNLKQGFLRKAADSAHNTGVHDVTVGKEGVSVAPAVAPAPKPVEAPAAPFPAGSMPDLGSSLGSSAASPFRMPNFVSRAAANESANRGGLFQKSASPFGRPVAPTPKPSPFGKSALDSGDKGISDDDIELRPYIPKKK</sequence>
<evidence type="ECO:0008006" key="4">
    <source>
        <dbReference type="Google" id="ProtNLM"/>
    </source>
</evidence>
<evidence type="ECO:0000313" key="3">
    <source>
        <dbReference type="Proteomes" id="UP000231134"/>
    </source>
</evidence>
<evidence type="ECO:0000313" key="2">
    <source>
        <dbReference type="EMBL" id="PJJ42508.1"/>
    </source>
</evidence>
<accession>A0A2M9A9Z8</accession>
<dbReference type="Gene3D" id="3.40.50.300">
    <property type="entry name" value="P-loop containing nucleotide triphosphate hydrolases"/>
    <property type="match status" value="1"/>
</dbReference>
<keyword evidence="3" id="KW-1185">Reference proteome</keyword>
<dbReference type="EMBL" id="PGEX01000001">
    <property type="protein sequence ID" value="PJJ42508.1"/>
    <property type="molecule type" value="Genomic_DNA"/>
</dbReference>
<dbReference type="Pfam" id="PF00071">
    <property type="entry name" value="Ras"/>
    <property type="match status" value="1"/>
</dbReference>
<dbReference type="GO" id="GO:0003924">
    <property type="term" value="F:GTPase activity"/>
    <property type="evidence" value="ECO:0007669"/>
    <property type="project" value="InterPro"/>
</dbReference>
<name>A0A2M9A9Z8_9BACT</name>
<dbReference type="PANTHER" id="PTHR42708:SF1">
    <property type="entry name" value="GLIDING MOTILITY PROTEIN MGLA"/>
    <property type="match status" value="1"/>
</dbReference>
<proteinExistence type="predicted"/>
<organism evidence="2 3">
    <name type="scientific">Hallerella succinigenes</name>
    <dbReference type="NCBI Taxonomy" id="1896222"/>
    <lineage>
        <taxon>Bacteria</taxon>
        <taxon>Pseudomonadati</taxon>
        <taxon>Fibrobacterota</taxon>
        <taxon>Fibrobacteria</taxon>
        <taxon>Fibrobacterales</taxon>
        <taxon>Fibrobacteraceae</taxon>
        <taxon>Hallerella</taxon>
    </lineage>
</organism>
<comment type="caution">
    <text evidence="2">The sequence shown here is derived from an EMBL/GenBank/DDBJ whole genome shotgun (WGS) entry which is preliminary data.</text>
</comment>